<dbReference type="Proteomes" id="UP000806528">
    <property type="component" value="Unassembled WGS sequence"/>
</dbReference>
<name>A0ABR9P5T1_9ACTN</name>
<dbReference type="Pfam" id="PF16868">
    <property type="entry name" value="NMT1_3"/>
    <property type="match status" value="1"/>
</dbReference>
<comment type="caution">
    <text evidence="1">The sequence shown here is derived from an EMBL/GenBank/DDBJ whole genome shotgun (WGS) entry which is preliminary data.</text>
</comment>
<dbReference type="SUPFAM" id="SSF53850">
    <property type="entry name" value="Periplasmic binding protein-like II"/>
    <property type="match status" value="1"/>
</dbReference>
<dbReference type="Gene3D" id="3.40.190.10">
    <property type="entry name" value="Periplasmic binding protein-like II"/>
    <property type="match status" value="2"/>
</dbReference>
<gene>
    <name evidence="1" type="ORF">IDM40_10755</name>
</gene>
<evidence type="ECO:0000313" key="1">
    <source>
        <dbReference type="EMBL" id="MBE2999179.1"/>
    </source>
</evidence>
<sequence>MQRAPSRRAGRVILLASTVLVLSLVLTLSHPEGARVLRVSVGTGGAGGVYQVYGDGLAEVTADFPNTEVSTQVTGASVENLELVARGELDAAFTLADVAALSVEGEAPFDEPLPVAAVARLYDNHTHVVVREGSPYEEVADLEDTPVSVGAPGSGTEMMAERLLDAAGAEEVDRRRLSIEGSAEALSEGRIEAFVWSGGLPTRAVADLAEETPIRLLDLAQHVPDLVAEHGEYFSELAVPAHTYAGVPAVRTIGVPSLLVVGAHMPDDDARDLTRVLFESRSDLTGIHPVALHLDARSAIATLPVPLHPGAARYYRSVKYAHDPWTVTASPGT</sequence>
<dbReference type="InterPro" id="IPR011852">
    <property type="entry name" value="TRAP_TAXI"/>
</dbReference>
<dbReference type="EMBL" id="JADBGI010000008">
    <property type="protein sequence ID" value="MBE2999179.1"/>
    <property type="molecule type" value="Genomic_DNA"/>
</dbReference>
<keyword evidence="2" id="KW-1185">Reference proteome</keyword>
<dbReference type="CDD" id="cd13569">
    <property type="entry name" value="PBP2_TAXI_TRAP_like_1"/>
    <property type="match status" value="1"/>
</dbReference>
<protein>
    <submittedName>
        <fullName evidence="1">TAXI family TRAP transporter solute-binding subunit</fullName>
    </submittedName>
</protein>
<dbReference type="RefSeq" id="WP_193121811.1">
    <property type="nucleotide sequence ID" value="NZ_JADBGI010000008.1"/>
</dbReference>
<reference evidence="1 2" key="1">
    <citation type="submission" date="2020-09" db="EMBL/GenBank/DDBJ databases">
        <title>Diversity and distribution of actinomycetes associated with coral in the coast of Hainan.</title>
        <authorList>
            <person name="Li F."/>
        </authorList>
    </citation>
    <scope>NUCLEOTIDE SEQUENCE [LARGE SCALE GENOMIC DNA]</scope>
    <source>
        <strain evidence="1 2">HNM0947</strain>
    </source>
</reference>
<accession>A0ABR9P5T1</accession>
<dbReference type="PANTHER" id="PTHR42941:SF1">
    <property type="entry name" value="SLL1037 PROTEIN"/>
    <property type="match status" value="1"/>
</dbReference>
<dbReference type="PANTHER" id="PTHR42941">
    <property type="entry name" value="SLL1037 PROTEIN"/>
    <property type="match status" value="1"/>
</dbReference>
<dbReference type="NCBIfam" id="TIGR02122">
    <property type="entry name" value="TRAP_TAXI"/>
    <property type="match status" value="1"/>
</dbReference>
<organism evidence="1 2">
    <name type="scientific">Nocardiopsis coralli</name>
    <dbReference type="NCBI Taxonomy" id="2772213"/>
    <lineage>
        <taxon>Bacteria</taxon>
        <taxon>Bacillati</taxon>
        <taxon>Actinomycetota</taxon>
        <taxon>Actinomycetes</taxon>
        <taxon>Streptosporangiales</taxon>
        <taxon>Nocardiopsidaceae</taxon>
        <taxon>Nocardiopsis</taxon>
    </lineage>
</organism>
<evidence type="ECO:0000313" key="2">
    <source>
        <dbReference type="Proteomes" id="UP000806528"/>
    </source>
</evidence>
<proteinExistence type="predicted"/>